<name>A0AB39SLQ5_9ACTN</name>
<protein>
    <recommendedName>
        <fullName evidence="1">AI2M/AI1M-like HNH endonuclease domain-containing protein</fullName>
    </recommendedName>
</protein>
<accession>A0AB39SLQ5</accession>
<proteinExistence type="predicted"/>
<evidence type="ECO:0000313" key="2">
    <source>
        <dbReference type="EMBL" id="XDQ68191.1"/>
    </source>
</evidence>
<dbReference type="Pfam" id="PF21368">
    <property type="entry name" value="AI2M-like_HNH"/>
    <property type="match status" value="1"/>
</dbReference>
<dbReference type="InterPro" id="IPR049030">
    <property type="entry name" value="AI2M-like_HNH"/>
</dbReference>
<dbReference type="EMBL" id="CP163440">
    <property type="protein sequence ID" value="XDQ68191.1"/>
    <property type="molecule type" value="Genomic_DNA"/>
</dbReference>
<evidence type="ECO:0000259" key="1">
    <source>
        <dbReference type="Pfam" id="PF21368"/>
    </source>
</evidence>
<dbReference type="RefSeq" id="WP_369265019.1">
    <property type="nucleotide sequence ID" value="NZ_CP163440.1"/>
</dbReference>
<gene>
    <name evidence="2" type="ORF">AB5J50_49235</name>
</gene>
<feature type="domain" description="AI2M/AI1M-like HNH endonuclease" evidence="1">
    <location>
        <begin position="41"/>
        <end position="90"/>
    </location>
</feature>
<dbReference type="AlphaFoldDB" id="A0AB39SLQ5"/>
<reference evidence="2" key="1">
    <citation type="submission" date="2024-07" db="EMBL/GenBank/DDBJ databases">
        <authorList>
            <person name="Yu S.T."/>
        </authorList>
    </citation>
    <scope>NUCLEOTIDE SEQUENCE</scope>
    <source>
        <strain evidence="2">R35</strain>
    </source>
</reference>
<organism evidence="2">
    <name type="scientific">Streptomyces sp. R35</name>
    <dbReference type="NCBI Taxonomy" id="3238630"/>
    <lineage>
        <taxon>Bacteria</taxon>
        <taxon>Bacillati</taxon>
        <taxon>Actinomycetota</taxon>
        <taxon>Actinomycetes</taxon>
        <taxon>Kitasatosporales</taxon>
        <taxon>Streptomycetaceae</taxon>
        <taxon>Streptomyces</taxon>
    </lineage>
</organism>
<sequence>MARFGGIPLHRQRSAKITDRRPVWVDYPHKELITRLLADTCEICGAIGDAQVHHIRALADLARAGWPTSDGARVMLDRRRKTVVACDACHDRIHETQTARPFTS</sequence>